<name>A0A7W7K7A9_9SPHN</name>
<dbReference type="RefSeq" id="WP_184242156.1">
    <property type="nucleotide sequence ID" value="NZ_JACHLR010000001.1"/>
</dbReference>
<feature type="chain" id="PRO_5031456099" description="Lipoprotein" evidence="1">
    <location>
        <begin position="21"/>
        <end position="123"/>
    </location>
</feature>
<evidence type="ECO:0008006" key="4">
    <source>
        <dbReference type="Google" id="ProtNLM"/>
    </source>
</evidence>
<gene>
    <name evidence="2" type="ORF">HNO88_000361</name>
</gene>
<sequence length="123" mass="12780">MRAVAVLALALLTGCSADPAAETPKVAEGGERIACALAGASEFSESCAVDRADVDGTLTLILRHPDGAFRRFAVVRDGRGLIVADGSEQARTAIQGDKLAVSVADDRYLFPARIKSKPADAKP</sequence>
<accession>A0A7W7K7A9</accession>
<dbReference type="PROSITE" id="PS51257">
    <property type="entry name" value="PROKAR_LIPOPROTEIN"/>
    <property type="match status" value="1"/>
</dbReference>
<reference evidence="2 3" key="1">
    <citation type="submission" date="2020-08" db="EMBL/GenBank/DDBJ databases">
        <title>Functional genomics of gut bacteria from endangered species of beetles.</title>
        <authorList>
            <person name="Carlos-Shanley C."/>
        </authorList>
    </citation>
    <scope>NUCLEOTIDE SEQUENCE [LARGE SCALE GENOMIC DNA]</scope>
    <source>
        <strain evidence="2 3">S00245</strain>
    </source>
</reference>
<comment type="caution">
    <text evidence="2">The sequence shown here is derived from an EMBL/GenBank/DDBJ whole genome shotgun (WGS) entry which is preliminary data.</text>
</comment>
<evidence type="ECO:0000256" key="1">
    <source>
        <dbReference type="SAM" id="SignalP"/>
    </source>
</evidence>
<evidence type="ECO:0000313" key="2">
    <source>
        <dbReference type="EMBL" id="MBB4857064.1"/>
    </source>
</evidence>
<dbReference type="Proteomes" id="UP000555448">
    <property type="component" value="Unassembled WGS sequence"/>
</dbReference>
<protein>
    <recommendedName>
        <fullName evidence="4">Lipoprotein</fullName>
    </recommendedName>
</protein>
<evidence type="ECO:0000313" key="3">
    <source>
        <dbReference type="Proteomes" id="UP000555448"/>
    </source>
</evidence>
<keyword evidence="3" id="KW-1185">Reference proteome</keyword>
<dbReference type="EMBL" id="JACHLR010000001">
    <property type="protein sequence ID" value="MBB4857064.1"/>
    <property type="molecule type" value="Genomic_DNA"/>
</dbReference>
<organism evidence="2 3">
    <name type="scientific">Novosphingobium chloroacetimidivorans</name>
    <dbReference type="NCBI Taxonomy" id="1428314"/>
    <lineage>
        <taxon>Bacteria</taxon>
        <taxon>Pseudomonadati</taxon>
        <taxon>Pseudomonadota</taxon>
        <taxon>Alphaproteobacteria</taxon>
        <taxon>Sphingomonadales</taxon>
        <taxon>Sphingomonadaceae</taxon>
        <taxon>Novosphingobium</taxon>
    </lineage>
</organism>
<keyword evidence="1" id="KW-0732">Signal</keyword>
<proteinExistence type="predicted"/>
<feature type="signal peptide" evidence="1">
    <location>
        <begin position="1"/>
        <end position="20"/>
    </location>
</feature>
<dbReference type="AlphaFoldDB" id="A0A7W7K7A9"/>